<keyword evidence="9" id="KW-0156">Chromatin regulator</keyword>
<accession>A0A9J6GFM3</accession>
<dbReference type="EC" id="2.1.1.362" evidence="3"/>
<dbReference type="PROSITE" id="PS50280">
    <property type="entry name" value="SET"/>
    <property type="match status" value="1"/>
</dbReference>
<keyword evidence="6" id="KW-0489">Methyltransferase</keyword>
<dbReference type="GO" id="GO:0005634">
    <property type="term" value="C:nucleus"/>
    <property type="evidence" value="ECO:0007669"/>
    <property type="project" value="UniProtKB-SubCell"/>
</dbReference>
<sequence>MEASLGRRLSMSLIARRLFTISRGPFLRWPNAVAAMRSRTECLSREVKTAVDPAAAAAMVVEGPRSGGRYAPSTGMTARELCESDDQATSLILDPYLGFATHKMNLRFRPYKSHKQELQQLIADFKSHNQYEKVYSKLTDFVPASFLTKARQGPFKDHIFRYLRMFDKEAGFQVMRCDRYSMEGNVGAKICATKKWYKNEKIPHLVGCIAELTEEEECQLLCPGKNDFSVMYSCRKNCAQLWLGPAAFINHDCRANCKFVSTGRDTACVKVLRDIEEDEEITCFYGEDFFGDGNSYCECETRGTGAFSAREGRQPSLMETRLAYSFRETDNRLNRWKQQVKSPAAHRPQMQPPPQAHHPPGHKKLAGNNEVLQAHQQTPSQVGKNVSSKPVLATKNSAQPHPANPPSLAIKEAGFNGTLHSSQRSDATLRVNGATFTVMTRARNQQRSENKAITVASKRHDSKPPPSVPESQEQTPASPCPPALQAPSLKHDVVAGSDLPPKDSRGSRAVSSPETVITEAVVASGQLTTTGETAEMDTSESCTKEAPVLAKRERRQPRRLRGCRATSTDQATSPQGECAIGDKQKCKGTEKSPGVHAPVEKPEEEEKASTKEGAGETPPEAVQPDATEPEVQLEPVQLLDPLQPDLIQLQLLQPEMLEPEAMQVEVDEPGAVQPDLIQPGDIKQEAAELEEIEAELSQLELAQPEVVHPELVKPEVVDPELSKPEVVQLDAVPSEVIHAERTQRDLFAPEVSHEELFRRMVIEDPPELKLMVPHCKEEEPEVQILDTAILEAPMVTVLPEKMRQARSSTAREPREKVLKEPKRERRERREPKHEPEVRITSRLRLVPVKRSSWVRDDLKMTLRRVLPDGCGGEASPVKDEHRYVVLKPPVQSPESPRKKKKKKKDKKKASEHRKHARRWEEEEEDEEEEPASPIPVGAKRMRITLGEEAITINIPQAECSERC</sequence>
<dbReference type="InterPro" id="IPR025790">
    <property type="entry name" value="Suv4-20_animal"/>
</dbReference>
<feature type="compositionally biased region" description="Basic residues" evidence="16">
    <location>
        <begin position="552"/>
        <end position="562"/>
    </location>
</feature>
<keyword evidence="8" id="KW-0949">S-adenosyl-L-methionine</keyword>
<dbReference type="FunFam" id="1.10.10.1700:FF:000001">
    <property type="entry name" value="Histone-lysine N-methyltransferase"/>
    <property type="match status" value="1"/>
</dbReference>
<keyword evidence="5" id="KW-0678">Repressor</keyword>
<comment type="catalytic activity">
    <reaction evidence="13">
        <text>N(6)-methyl-L-lysyl(20)-[histone H4] + S-adenosyl-L-methionine = N(6),N(6)-dimethyl-L-lysyl(20)-[histone H4] + S-adenosyl-L-homocysteine + H(+)</text>
        <dbReference type="Rhea" id="RHEA:60348"/>
        <dbReference type="Rhea" id="RHEA-COMP:15555"/>
        <dbReference type="Rhea" id="RHEA-COMP:15556"/>
        <dbReference type="ChEBI" id="CHEBI:15378"/>
        <dbReference type="ChEBI" id="CHEBI:57856"/>
        <dbReference type="ChEBI" id="CHEBI:59789"/>
        <dbReference type="ChEBI" id="CHEBI:61929"/>
        <dbReference type="ChEBI" id="CHEBI:61976"/>
        <dbReference type="EC" id="2.1.1.362"/>
    </reaction>
</comment>
<proteinExistence type="predicted"/>
<dbReference type="InterPro" id="IPR044426">
    <property type="entry name" value="Suv4-20_SET"/>
</dbReference>
<dbReference type="Pfam" id="PF00856">
    <property type="entry name" value="SET"/>
    <property type="match status" value="1"/>
</dbReference>
<feature type="compositionally biased region" description="Basic and acidic residues" evidence="16">
    <location>
        <begin position="580"/>
        <end position="590"/>
    </location>
</feature>
<evidence type="ECO:0000256" key="3">
    <source>
        <dbReference type="ARBA" id="ARBA00012188"/>
    </source>
</evidence>
<evidence type="ECO:0000256" key="12">
    <source>
        <dbReference type="ARBA" id="ARBA00023242"/>
    </source>
</evidence>
<feature type="compositionally biased region" description="Basic and acidic residues" evidence="16">
    <location>
        <begin position="809"/>
        <end position="839"/>
    </location>
</feature>
<feature type="region of interest" description="Disordered" evidence="16">
    <location>
        <begin position="866"/>
        <end position="940"/>
    </location>
</feature>
<dbReference type="EMBL" id="JABSTR010000006">
    <property type="protein sequence ID" value="KAH9373264.1"/>
    <property type="molecule type" value="Genomic_DNA"/>
</dbReference>
<evidence type="ECO:0000313" key="18">
    <source>
        <dbReference type="EMBL" id="KAH9373264.1"/>
    </source>
</evidence>
<dbReference type="Gene3D" id="2.170.270.10">
    <property type="entry name" value="SET domain"/>
    <property type="match status" value="1"/>
</dbReference>
<dbReference type="FunFam" id="2.170.270.10:FF:000006">
    <property type="entry name" value="Histone-lysine N-methyltransferase"/>
    <property type="match status" value="1"/>
</dbReference>
<dbReference type="SMART" id="SM00317">
    <property type="entry name" value="SET"/>
    <property type="match status" value="1"/>
</dbReference>
<keyword evidence="10" id="KW-0805">Transcription regulation</keyword>
<feature type="compositionally biased region" description="Polar residues" evidence="16">
    <location>
        <begin position="565"/>
        <end position="575"/>
    </location>
</feature>
<evidence type="ECO:0000256" key="16">
    <source>
        <dbReference type="SAM" id="MobiDB-lite"/>
    </source>
</evidence>
<dbReference type="VEuPathDB" id="VectorBase:HLOH_057024"/>
<feature type="region of interest" description="Disordered" evidence="16">
    <location>
        <begin position="337"/>
        <end position="366"/>
    </location>
</feature>
<feature type="compositionally biased region" description="Basic residues" evidence="16">
    <location>
        <begin position="897"/>
        <end position="917"/>
    </location>
</feature>
<keyword evidence="11" id="KW-0804">Transcription</keyword>
<feature type="region of interest" description="Disordered" evidence="16">
    <location>
        <begin position="438"/>
        <end position="639"/>
    </location>
</feature>
<dbReference type="InterPro" id="IPR039977">
    <property type="entry name" value="Suv4-20/Set9"/>
</dbReference>
<protein>
    <recommendedName>
        <fullName evidence="15">Histone-lysine N-methyltransferase Suv4-20</fullName>
        <ecNumber evidence="3">2.1.1.362</ecNumber>
    </recommendedName>
</protein>
<evidence type="ECO:0000256" key="5">
    <source>
        <dbReference type="ARBA" id="ARBA00022491"/>
    </source>
</evidence>
<keyword evidence="4" id="KW-0158">Chromosome</keyword>
<evidence type="ECO:0000313" key="19">
    <source>
        <dbReference type="Proteomes" id="UP000821853"/>
    </source>
</evidence>
<keyword evidence="7" id="KW-0808">Transferase</keyword>
<evidence type="ECO:0000256" key="7">
    <source>
        <dbReference type="ARBA" id="ARBA00022679"/>
    </source>
</evidence>
<evidence type="ECO:0000256" key="11">
    <source>
        <dbReference type="ARBA" id="ARBA00023163"/>
    </source>
</evidence>
<reference evidence="18 19" key="1">
    <citation type="journal article" date="2020" name="Cell">
        <title>Large-Scale Comparative Analyses of Tick Genomes Elucidate Their Genetic Diversity and Vector Capacities.</title>
        <authorList>
            <consortium name="Tick Genome and Microbiome Consortium (TIGMIC)"/>
            <person name="Jia N."/>
            <person name="Wang J."/>
            <person name="Shi W."/>
            <person name="Du L."/>
            <person name="Sun Y."/>
            <person name="Zhan W."/>
            <person name="Jiang J.F."/>
            <person name="Wang Q."/>
            <person name="Zhang B."/>
            <person name="Ji P."/>
            <person name="Bell-Sakyi L."/>
            <person name="Cui X.M."/>
            <person name="Yuan T.T."/>
            <person name="Jiang B.G."/>
            <person name="Yang W.F."/>
            <person name="Lam T.T."/>
            <person name="Chang Q.C."/>
            <person name="Ding S.J."/>
            <person name="Wang X.J."/>
            <person name="Zhu J.G."/>
            <person name="Ruan X.D."/>
            <person name="Zhao L."/>
            <person name="Wei J.T."/>
            <person name="Ye R.Z."/>
            <person name="Que T.C."/>
            <person name="Du C.H."/>
            <person name="Zhou Y.H."/>
            <person name="Cheng J.X."/>
            <person name="Dai P.F."/>
            <person name="Guo W.B."/>
            <person name="Han X.H."/>
            <person name="Huang E.J."/>
            <person name="Li L.F."/>
            <person name="Wei W."/>
            <person name="Gao Y.C."/>
            <person name="Liu J.Z."/>
            <person name="Shao H.Z."/>
            <person name="Wang X."/>
            <person name="Wang C.C."/>
            <person name="Yang T.C."/>
            <person name="Huo Q.B."/>
            <person name="Li W."/>
            <person name="Chen H.Y."/>
            <person name="Chen S.E."/>
            <person name="Zhou L.G."/>
            <person name="Ni X.B."/>
            <person name="Tian J.H."/>
            <person name="Sheng Y."/>
            <person name="Liu T."/>
            <person name="Pan Y.S."/>
            <person name="Xia L.Y."/>
            <person name="Li J."/>
            <person name="Zhao F."/>
            <person name="Cao W.C."/>
        </authorList>
    </citation>
    <scope>NUCLEOTIDE SEQUENCE [LARGE SCALE GENOMIC DNA]</scope>
    <source>
        <strain evidence="18">HaeL-2018</strain>
    </source>
</reference>
<dbReference type="GO" id="GO:0032259">
    <property type="term" value="P:methylation"/>
    <property type="evidence" value="ECO:0007669"/>
    <property type="project" value="UniProtKB-KW"/>
</dbReference>
<dbReference type="InterPro" id="IPR041938">
    <property type="entry name" value="Hist-Lys_N-MTase_N"/>
</dbReference>
<gene>
    <name evidence="18" type="ORF">HPB48_005009</name>
</gene>
<evidence type="ECO:0000256" key="8">
    <source>
        <dbReference type="ARBA" id="ARBA00022691"/>
    </source>
</evidence>
<dbReference type="SUPFAM" id="SSF82199">
    <property type="entry name" value="SET domain"/>
    <property type="match status" value="1"/>
</dbReference>
<evidence type="ECO:0000256" key="15">
    <source>
        <dbReference type="ARBA" id="ARBA00071597"/>
    </source>
</evidence>
<dbReference type="AlphaFoldDB" id="A0A9J6GFM3"/>
<name>A0A9J6GFM3_HAELO</name>
<feature type="compositionally biased region" description="Acidic residues" evidence="16">
    <location>
        <begin position="921"/>
        <end position="930"/>
    </location>
</feature>
<comment type="caution">
    <text evidence="18">The sequence shown here is derived from an EMBL/GenBank/DDBJ whole genome shotgun (WGS) entry which is preliminary data.</text>
</comment>
<dbReference type="OMA" id="EAITINI"/>
<evidence type="ECO:0000256" key="14">
    <source>
        <dbReference type="ARBA" id="ARBA00052814"/>
    </source>
</evidence>
<comment type="subcellular location">
    <subcellularLocation>
        <location evidence="2">Chromosome</location>
    </subcellularLocation>
    <subcellularLocation>
        <location evidence="1">Nucleus</location>
    </subcellularLocation>
</comment>
<comment type="catalytic activity">
    <reaction evidence="14">
        <text>N(6),N(6)-dimethyl-L-lysyl(20)-[histone H4] + S-adenosyl-L-methionine = N(6),N(6),N(6)-trimethyl-L-lysyl(20)-[histone H4] + S-adenosyl-L-homocysteine + H(+)</text>
        <dbReference type="Rhea" id="RHEA:61992"/>
        <dbReference type="Rhea" id="RHEA-COMP:15556"/>
        <dbReference type="Rhea" id="RHEA-COMP:15998"/>
        <dbReference type="ChEBI" id="CHEBI:15378"/>
        <dbReference type="ChEBI" id="CHEBI:57856"/>
        <dbReference type="ChEBI" id="CHEBI:59789"/>
        <dbReference type="ChEBI" id="CHEBI:61961"/>
        <dbReference type="ChEBI" id="CHEBI:61976"/>
    </reaction>
</comment>
<feature type="compositionally biased region" description="Polar residues" evidence="16">
    <location>
        <begin position="438"/>
        <end position="447"/>
    </location>
</feature>
<evidence type="ECO:0000256" key="2">
    <source>
        <dbReference type="ARBA" id="ARBA00004286"/>
    </source>
</evidence>
<feature type="domain" description="SET" evidence="17">
    <location>
        <begin position="170"/>
        <end position="286"/>
    </location>
</feature>
<evidence type="ECO:0000256" key="13">
    <source>
        <dbReference type="ARBA" id="ARBA00051837"/>
    </source>
</evidence>
<evidence type="ECO:0000256" key="1">
    <source>
        <dbReference type="ARBA" id="ARBA00004123"/>
    </source>
</evidence>
<evidence type="ECO:0000259" key="17">
    <source>
        <dbReference type="PROSITE" id="PS50280"/>
    </source>
</evidence>
<evidence type="ECO:0000256" key="6">
    <source>
        <dbReference type="ARBA" id="ARBA00022603"/>
    </source>
</evidence>
<dbReference type="InterPro" id="IPR001214">
    <property type="entry name" value="SET_dom"/>
</dbReference>
<evidence type="ECO:0000256" key="9">
    <source>
        <dbReference type="ARBA" id="ARBA00022853"/>
    </source>
</evidence>
<dbReference type="PANTHER" id="PTHR12977:SF4">
    <property type="entry name" value="HISTONE-LYSINE N-METHYLTRANSFERASE KMT5B"/>
    <property type="match status" value="1"/>
</dbReference>
<organism evidence="18 19">
    <name type="scientific">Haemaphysalis longicornis</name>
    <name type="common">Bush tick</name>
    <dbReference type="NCBI Taxonomy" id="44386"/>
    <lineage>
        <taxon>Eukaryota</taxon>
        <taxon>Metazoa</taxon>
        <taxon>Ecdysozoa</taxon>
        <taxon>Arthropoda</taxon>
        <taxon>Chelicerata</taxon>
        <taxon>Arachnida</taxon>
        <taxon>Acari</taxon>
        <taxon>Parasitiformes</taxon>
        <taxon>Ixodida</taxon>
        <taxon>Ixodoidea</taxon>
        <taxon>Ixodidae</taxon>
        <taxon>Haemaphysalinae</taxon>
        <taxon>Haemaphysalis</taxon>
    </lineage>
</organism>
<keyword evidence="19" id="KW-1185">Reference proteome</keyword>
<dbReference type="CDD" id="cd19186">
    <property type="entry name" value="SET_Suv4-20"/>
    <property type="match status" value="1"/>
</dbReference>
<dbReference type="OrthoDB" id="6627536at2759"/>
<dbReference type="GO" id="GO:0140941">
    <property type="term" value="F:histone H4K20me methyltransferase activity"/>
    <property type="evidence" value="ECO:0007669"/>
    <property type="project" value="UniProtKB-EC"/>
</dbReference>
<dbReference type="PANTHER" id="PTHR12977">
    <property type="entry name" value="SUPPRESSOR OF VARIEGATION 4-20-RELATED"/>
    <property type="match status" value="1"/>
</dbReference>
<feature type="region of interest" description="Disordered" evidence="16">
    <location>
        <begin position="801"/>
        <end position="841"/>
    </location>
</feature>
<dbReference type="GO" id="GO:0005694">
    <property type="term" value="C:chromosome"/>
    <property type="evidence" value="ECO:0007669"/>
    <property type="project" value="UniProtKB-SubCell"/>
</dbReference>
<dbReference type="Proteomes" id="UP000821853">
    <property type="component" value="Chromosome 4"/>
</dbReference>
<keyword evidence="12" id="KW-0539">Nucleus</keyword>
<evidence type="ECO:0000256" key="10">
    <source>
        <dbReference type="ARBA" id="ARBA00023015"/>
    </source>
</evidence>
<dbReference type="PROSITE" id="PS51570">
    <property type="entry name" value="SAM_MT43_SUVAR420_2"/>
    <property type="match status" value="1"/>
</dbReference>
<evidence type="ECO:0000256" key="4">
    <source>
        <dbReference type="ARBA" id="ARBA00022454"/>
    </source>
</evidence>
<dbReference type="InterPro" id="IPR046341">
    <property type="entry name" value="SET_dom_sf"/>
</dbReference>
<dbReference type="Gene3D" id="1.10.10.1700">
    <property type="entry name" value="Histone-lysine N-methyltransferase"/>
    <property type="match status" value="1"/>
</dbReference>